<feature type="region of interest" description="Disordered" evidence="1">
    <location>
        <begin position="470"/>
        <end position="490"/>
    </location>
</feature>
<accession>A0AA36MRE0</accession>
<keyword evidence="2" id="KW-0472">Membrane</keyword>
<feature type="transmembrane region" description="Helical" evidence="2">
    <location>
        <begin position="180"/>
        <end position="208"/>
    </location>
</feature>
<evidence type="ECO:0000256" key="1">
    <source>
        <dbReference type="SAM" id="MobiDB-lite"/>
    </source>
</evidence>
<organism evidence="3 4">
    <name type="scientific">Effrenium voratum</name>
    <dbReference type="NCBI Taxonomy" id="2562239"/>
    <lineage>
        <taxon>Eukaryota</taxon>
        <taxon>Sar</taxon>
        <taxon>Alveolata</taxon>
        <taxon>Dinophyceae</taxon>
        <taxon>Suessiales</taxon>
        <taxon>Symbiodiniaceae</taxon>
        <taxon>Effrenium</taxon>
    </lineage>
</organism>
<gene>
    <name evidence="3" type="ORF">EVOR1521_LOCUS6208</name>
</gene>
<evidence type="ECO:0000313" key="3">
    <source>
        <dbReference type="EMBL" id="CAJ1377400.1"/>
    </source>
</evidence>
<dbReference type="AlphaFoldDB" id="A0AA36MRE0"/>
<sequence length="490" mass="54955">MRCWPSAARASSSRECLYIPCDDEDDSEFSEGEPTKYATGREAEDCNHEVLADAKVCVEEDMYDAVTVAAFGGVVLELPKGSIRVHPIWLVCLCIPLYAAQQASLLYLRLGQDLDSPVHGQGVDAELIIILPFAKVLMIYVLALMLFPELLGALRLMMFLANPTTWTDIKRVNPAHHERLAFMWYSGVLLPLAFLAETLKFTVGYIVLVDSVSVVLVCDTVQDTLFNSLALTFLADLDNKLWEIAKSVFHLKYSEPVGFQLKPVKERREAAEQACISISEDSWLHRHQGAAAIEASITSIIFMGCYCRQFLVTQYSLQTDTLPVARDMCTLWELTESDSWYAMLGRTVLRSVSMYVHPNGMLNRVCNPDLGGYCSPLYRRIQLSDMMDLISKHPTTTVANMVTFGLILLIPQFLQMSVALNACGGGNLGSCFRLEYDHEEDEPFAKQREVEELREEVRLLKEQLKKSSNVHFSSASPTPNGIRNVHVNMT</sequence>
<comment type="caution">
    <text evidence="3">The sequence shown here is derived from an EMBL/GenBank/DDBJ whole genome shotgun (WGS) entry which is preliminary data.</text>
</comment>
<keyword evidence="2" id="KW-1133">Transmembrane helix</keyword>
<keyword evidence="4" id="KW-1185">Reference proteome</keyword>
<evidence type="ECO:0000313" key="4">
    <source>
        <dbReference type="Proteomes" id="UP001178507"/>
    </source>
</evidence>
<evidence type="ECO:0000256" key="2">
    <source>
        <dbReference type="SAM" id="Phobius"/>
    </source>
</evidence>
<dbReference type="Proteomes" id="UP001178507">
    <property type="component" value="Unassembled WGS sequence"/>
</dbReference>
<proteinExistence type="predicted"/>
<reference evidence="3" key="1">
    <citation type="submission" date="2023-08" db="EMBL/GenBank/DDBJ databases">
        <authorList>
            <person name="Chen Y."/>
            <person name="Shah S."/>
            <person name="Dougan E. K."/>
            <person name="Thang M."/>
            <person name="Chan C."/>
        </authorList>
    </citation>
    <scope>NUCLEOTIDE SEQUENCE</scope>
</reference>
<feature type="transmembrane region" description="Helical" evidence="2">
    <location>
        <begin position="88"/>
        <end position="107"/>
    </location>
</feature>
<name>A0AA36MRE0_9DINO</name>
<feature type="transmembrane region" description="Helical" evidence="2">
    <location>
        <begin position="127"/>
        <end position="147"/>
    </location>
</feature>
<dbReference type="EMBL" id="CAUJNA010000459">
    <property type="protein sequence ID" value="CAJ1377400.1"/>
    <property type="molecule type" value="Genomic_DNA"/>
</dbReference>
<keyword evidence="2" id="KW-0812">Transmembrane</keyword>
<protein>
    <submittedName>
        <fullName evidence="3">Uncharacterized protein</fullName>
    </submittedName>
</protein>